<accession>A0A0V1G185</accession>
<keyword evidence="2" id="KW-1185">Reference proteome</keyword>
<sequence length="75" mass="8495">MTSTAKCRRQILIYSRAQGFDQGFDRYVASLASLVFTNSFFQENDIATTRANSEESVPRSLLVVYPFLVFSCELS</sequence>
<proteinExistence type="predicted"/>
<dbReference type="AlphaFoldDB" id="A0A0V1G185"/>
<organism evidence="1 2">
    <name type="scientific">Trichinella pseudospiralis</name>
    <name type="common">Parasitic roundworm</name>
    <dbReference type="NCBI Taxonomy" id="6337"/>
    <lineage>
        <taxon>Eukaryota</taxon>
        <taxon>Metazoa</taxon>
        <taxon>Ecdysozoa</taxon>
        <taxon>Nematoda</taxon>
        <taxon>Enoplea</taxon>
        <taxon>Dorylaimia</taxon>
        <taxon>Trichinellida</taxon>
        <taxon>Trichinellidae</taxon>
        <taxon>Trichinella</taxon>
    </lineage>
</organism>
<gene>
    <name evidence="1" type="ORF">T4D_9911</name>
</gene>
<comment type="caution">
    <text evidence="1">The sequence shown here is derived from an EMBL/GenBank/DDBJ whole genome shotgun (WGS) entry which is preliminary data.</text>
</comment>
<protein>
    <submittedName>
        <fullName evidence="1">Uncharacterized protein</fullName>
    </submittedName>
</protein>
<dbReference type="EMBL" id="JYDT01000010">
    <property type="protein sequence ID" value="KRY91937.1"/>
    <property type="molecule type" value="Genomic_DNA"/>
</dbReference>
<evidence type="ECO:0000313" key="1">
    <source>
        <dbReference type="EMBL" id="KRY91937.1"/>
    </source>
</evidence>
<evidence type="ECO:0000313" key="2">
    <source>
        <dbReference type="Proteomes" id="UP000054995"/>
    </source>
</evidence>
<dbReference type="Proteomes" id="UP000054995">
    <property type="component" value="Unassembled WGS sequence"/>
</dbReference>
<reference evidence="1 2" key="1">
    <citation type="submission" date="2015-01" db="EMBL/GenBank/DDBJ databases">
        <title>Evolution of Trichinella species and genotypes.</title>
        <authorList>
            <person name="Korhonen P.K."/>
            <person name="Edoardo P."/>
            <person name="Giuseppe L.R."/>
            <person name="Gasser R.B."/>
        </authorList>
    </citation>
    <scope>NUCLEOTIDE SEQUENCE [LARGE SCALE GENOMIC DNA]</scope>
    <source>
        <strain evidence="1">ISS470</strain>
    </source>
</reference>
<name>A0A0V1G185_TRIPS</name>